<dbReference type="Gene3D" id="3.50.50.60">
    <property type="entry name" value="FAD/NAD(P)-binding domain"/>
    <property type="match status" value="1"/>
</dbReference>
<organism evidence="3 4">
    <name type="scientific">Lichenibacterium minor</name>
    <dbReference type="NCBI Taxonomy" id="2316528"/>
    <lineage>
        <taxon>Bacteria</taxon>
        <taxon>Pseudomonadati</taxon>
        <taxon>Pseudomonadota</taxon>
        <taxon>Alphaproteobacteria</taxon>
        <taxon>Hyphomicrobiales</taxon>
        <taxon>Lichenihabitantaceae</taxon>
        <taxon>Lichenibacterium</taxon>
    </lineage>
</organism>
<dbReference type="Gene3D" id="3.30.9.10">
    <property type="entry name" value="D-Amino Acid Oxidase, subunit A, domain 2"/>
    <property type="match status" value="1"/>
</dbReference>
<dbReference type="EMBL" id="QYBB01000002">
    <property type="protein sequence ID" value="RYC33451.1"/>
    <property type="molecule type" value="Genomic_DNA"/>
</dbReference>
<dbReference type="Proteomes" id="UP000290759">
    <property type="component" value="Unassembled WGS sequence"/>
</dbReference>
<proteinExistence type="predicted"/>
<dbReference type="PANTHER" id="PTHR13847">
    <property type="entry name" value="SARCOSINE DEHYDROGENASE-RELATED"/>
    <property type="match status" value="1"/>
</dbReference>
<dbReference type="AlphaFoldDB" id="A0A4Q2UDR0"/>
<feature type="domain" description="FAD dependent oxidoreductase" evidence="2">
    <location>
        <begin position="31"/>
        <end position="389"/>
    </location>
</feature>
<dbReference type="SUPFAM" id="SSF51905">
    <property type="entry name" value="FAD/NAD(P)-binding domain"/>
    <property type="match status" value="1"/>
</dbReference>
<reference evidence="3 4" key="2">
    <citation type="submission" date="2019-02" db="EMBL/GenBank/DDBJ databases">
        <title>'Lichenibacterium ramalinii' gen. nov. sp. nov., 'Lichenibacterium minor' gen. nov. sp. nov.</title>
        <authorList>
            <person name="Pankratov T."/>
        </authorList>
    </citation>
    <scope>NUCLEOTIDE SEQUENCE [LARGE SCALE GENOMIC DNA]</scope>
    <source>
        <strain evidence="3 4">RmlP026</strain>
    </source>
</reference>
<evidence type="ECO:0000313" key="4">
    <source>
        <dbReference type="Proteomes" id="UP000290759"/>
    </source>
</evidence>
<dbReference type="GO" id="GO:0005737">
    <property type="term" value="C:cytoplasm"/>
    <property type="evidence" value="ECO:0007669"/>
    <property type="project" value="TreeGrafter"/>
</dbReference>
<name>A0A4Q2UDR0_9HYPH</name>
<dbReference type="RefSeq" id="WP_129223354.1">
    <property type="nucleotide sequence ID" value="NZ_QYBB01000002.1"/>
</dbReference>
<dbReference type="InterPro" id="IPR036188">
    <property type="entry name" value="FAD/NAD-bd_sf"/>
</dbReference>
<evidence type="ECO:0000256" key="1">
    <source>
        <dbReference type="ARBA" id="ARBA00023002"/>
    </source>
</evidence>
<keyword evidence="1" id="KW-0560">Oxidoreductase</keyword>
<sequence length="433" mass="44436">MKGDPRSHGLWERSAPAGPATVPLAGDVEADVAIVGGGYTGLSAALHLAEGGASVALLEGDEIGFGGSGRNVGLVNAGLWIMPEAVPGLLGAPHGERLLAELGDAPGLVFDIVARHAIACEATRAGTLHCAVGPRGLGEVSERARQWRARGAPVELLDARGTASAVGTAAYAGALLDRRAGTVQPLAYARGLAGAALRAGARIFTGSPVGTAEDEGAGWRLHTAGGSVRAPKVIVATNAYTGGPGSAASPWPAVRAELVHLPYFNLATPPLSANLAGSILPGRQGVWDTREVLSSFRFDAAGRLVFGSVGALRGTGRAVHRAWGRRALAKLFPQLAGIDFEHEWFGAIGMTVDAVPRFHRLGRGVVGFSGYNGRGIAPGTAFGRCLARLMLGEIGEADLPLPATDPAPVRFRAAREAWYEAGAQVVHGVGART</sequence>
<evidence type="ECO:0000259" key="2">
    <source>
        <dbReference type="Pfam" id="PF01266"/>
    </source>
</evidence>
<gene>
    <name evidence="3" type="ORF">D3273_02955</name>
</gene>
<dbReference type="PANTHER" id="PTHR13847:SF275">
    <property type="entry name" value="GAMMA-GLUTAMYLPUTRESCINE OXIDOREDUCTASE"/>
    <property type="match status" value="1"/>
</dbReference>
<reference evidence="3 4" key="1">
    <citation type="submission" date="2018-12" db="EMBL/GenBank/DDBJ databases">
        <authorList>
            <person name="Grouzdev D.S."/>
            <person name="Krutkina M.S."/>
        </authorList>
    </citation>
    <scope>NUCLEOTIDE SEQUENCE [LARGE SCALE GENOMIC DNA]</scope>
    <source>
        <strain evidence="3 4">RmlP026</strain>
    </source>
</reference>
<accession>A0A4Q2UDR0</accession>
<dbReference type="GO" id="GO:0016491">
    <property type="term" value="F:oxidoreductase activity"/>
    <property type="evidence" value="ECO:0007669"/>
    <property type="project" value="UniProtKB-KW"/>
</dbReference>
<dbReference type="InterPro" id="IPR006076">
    <property type="entry name" value="FAD-dep_OxRdtase"/>
</dbReference>
<keyword evidence="4" id="KW-1185">Reference proteome</keyword>
<dbReference type="OrthoDB" id="9814969at2"/>
<comment type="caution">
    <text evidence="3">The sequence shown here is derived from an EMBL/GenBank/DDBJ whole genome shotgun (WGS) entry which is preliminary data.</text>
</comment>
<evidence type="ECO:0000313" key="3">
    <source>
        <dbReference type="EMBL" id="RYC33451.1"/>
    </source>
</evidence>
<dbReference type="Pfam" id="PF01266">
    <property type="entry name" value="DAO"/>
    <property type="match status" value="1"/>
</dbReference>
<protein>
    <submittedName>
        <fullName evidence="3">FAD-binding oxidoreductase</fullName>
    </submittedName>
</protein>